<reference evidence="3 4" key="1">
    <citation type="submission" date="2019-03" db="EMBL/GenBank/DDBJ databases">
        <title>Genomic Encyclopedia of Archaeal and Bacterial Type Strains, Phase II (KMG-II): from individual species to whole genera.</title>
        <authorList>
            <person name="Goeker M."/>
        </authorList>
    </citation>
    <scope>NUCLEOTIDE SEQUENCE [LARGE SCALE GENOMIC DNA]</scope>
    <source>
        <strain evidence="3 4">DSM 45499</strain>
    </source>
</reference>
<feature type="transmembrane region" description="Helical" evidence="1">
    <location>
        <begin position="28"/>
        <end position="49"/>
    </location>
</feature>
<dbReference type="InterPro" id="IPR050051">
    <property type="entry name" value="EccE_dom"/>
</dbReference>
<evidence type="ECO:0000313" key="4">
    <source>
        <dbReference type="Proteomes" id="UP000294927"/>
    </source>
</evidence>
<dbReference type="Proteomes" id="UP000294927">
    <property type="component" value="Unassembled WGS sequence"/>
</dbReference>
<comment type="caution">
    <text evidence="3">The sequence shown here is derived from an EMBL/GenBank/DDBJ whole genome shotgun (WGS) entry which is preliminary data.</text>
</comment>
<keyword evidence="1" id="KW-0812">Transmembrane</keyword>
<dbReference type="Pfam" id="PF11203">
    <property type="entry name" value="EccE"/>
    <property type="match status" value="1"/>
</dbReference>
<dbReference type="AlphaFoldDB" id="A0A4R7VY99"/>
<gene>
    <name evidence="3" type="ORF">CLV71_103233</name>
</gene>
<sequence>MTAVGHRQRLGSVARTAVRRLSGTRIGWLLPIGAGRVAIWQVCVLAVLATGFRITPVTVTVMAVAVLLVAATSVRFGGLCGVEWALVLARFLPRKGRTAPAPTPVHTLARTLRVHPHEDRVGNRAGIATIDGTDHIAVVRVAPSAHPAPSMLVSLLHRAMAREDYPVSGARLVVWAVPASPWPVRLHWLALRYRAADAPWAALARGGGDEGCRKAVASAAQRLVSDLAGAGCAASVLDASELGQELLAALGASPDPTGPGGFRAVETWRHWSSGPVHQACFTPRTPDDAVALLGRCVPDALFTCTAYSMTRTVHEGLRTTSTVRLGVPKDRFWCTPERAASRLGVGLLSSNGRQAAEVLATLPLA</sequence>
<protein>
    <submittedName>
        <fullName evidence="3">Type VII secretion protein EccE</fullName>
    </submittedName>
</protein>
<accession>A0A4R7VY99</accession>
<organism evidence="3 4">
    <name type="scientific">Actinophytocola oryzae</name>
    <dbReference type="NCBI Taxonomy" id="502181"/>
    <lineage>
        <taxon>Bacteria</taxon>
        <taxon>Bacillati</taxon>
        <taxon>Actinomycetota</taxon>
        <taxon>Actinomycetes</taxon>
        <taxon>Pseudonocardiales</taxon>
        <taxon>Pseudonocardiaceae</taxon>
    </lineage>
</organism>
<feature type="transmembrane region" description="Helical" evidence="1">
    <location>
        <begin position="61"/>
        <end position="87"/>
    </location>
</feature>
<proteinExistence type="predicted"/>
<evidence type="ECO:0000256" key="1">
    <source>
        <dbReference type="SAM" id="Phobius"/>
    </source>
</evidence>
<evidence type="ECO:0000313" key="3">
    <source>
        <dbReference type="EMBL" id="TDV54992.1"/>
    </source>
</evidence>
<feature type="domain" description="Type VII secretion system protein EccE" evidence="2">
    <location>
        <begin position="185"/>
        <end position="281"/>
    </location>
</feature>
<dbReference type="OrthoDB" id="3604697at2"/>
<dbReference type="EMBL" id="SOCP01000003">
    <property type="protein sequence ID" value="TDV54992.1"/>
    <property type="molecule type" value="Genomic_DNA"/>
</dbReference>
<keyword evidence="1" id="KW-1133">Transmembrane helix</keyword>
<evidence type="ECO:0000259" key="2">
    <source>
        <dbReference type="Pfam" id="PF11203"/>
    </source>
</evidence>
<keyword evidence="1" id="KW-0472">Membrane</keyword>
<name>A0A4R7VY99_9PSEU</name>
<keyword evidence="4" id="KW-1185">Reference proteome</keyword>